<keyword evidence="1" id="KW-0812">Transmembrane</keyword>
<proteinExistence type="predicted"/>
<keyword evidence="1" id="KW-1133">Transmembrane helix</keyword>
<accession>A0ABP9TSL7</accession>
<feature type="transmembrane region" description="Helical" evidence="1">
    <location>
        <begin position="40"/>
        <end position="60"/>
    </location>
</feature>
<dbReference type="Proteomes" id="UP001501257">
    <property type="component" value="Unassembled WGS sequence"/>
</dbReference>
<keyword evidence="3" id="KW-1185">Reference proteome</keyword>
<evidence type="ECO:0000313" key="3">
    <source>
        <dbReference type="Proteomes" id="UP001501257"/>
    </source>
</evidence>
<gene>
    <name evidence="2" type="ORF">GCM10025778_26320</name>
</gene>
<evidence type="ECO:0000256" key="1">
    <source>
        <dbReference type="SAM" id="Phobius"/>
    </source>
</evidence>
<organism evidence="2 3">
    <name type="scientific">Paeniglutamicibacter antarcticus</name>
    <dbReference type="NCBI Taxonomy" id="494023"/>
    <lineage>
        <taxon>Bacteria</taxon>
        <taxon>Bacillati</taxon>
        <taxon>Actinomycetota</taxon>
        <taxon>Actinomycetes</taxon>
        <taxon>Micrococcales</taxon>
        <taxon>Micrococcaceae</taxon>
        <taxon>Paeniglutamicibacter</taxon>
    </lineage>
</organism>
<sequence length="76" mass="8640">MRPRADTLMEMKQYLIVFLAALVVLGVNIGLGTNPDVPMLLRWIVALGVGLLVTFVLSKWSQRYQKRSNRDALEPR</sequence>
<protein>
    <submittedName>
        <fullName evidence="2">Uncharacterized protein</fullName>
    </submittedName>
</protein>
<keyword evidence="1" id="KW-0472">Membrane</keyword>
<comment type="caution">
    <text evidence="2">The sequence shown here is derived from an EMBL/GenBank/DDBJ whole genome shotgun (WGS) entry which is preliminary data.</text>
</comment>
<name>A0ABP9TSL7_9MICC</name>
<dbReference type="EMBL" id="BAABLK010000034">
    <property type="protein sequence ID" value="GAA5228099.1"/>
    <property type="molecule type" value="Genomic_DNA"/>
</dbReference>
<reference evidence="3" key="1">
    <citation type="journal article" date="2019" name="Int. J. Syst. Evol. Microbiol.">
        <title>The Global Catalogue of Microorganisms (GCM) 10K type strain sequencing project: providing services to taxonomists for standard genome sequencing and annotation.</title>
        <authorList>
            <consortium name="The Broad Institute Genomics Platform"/>
            <consortium name="The Broad Institute Genome Sequencing Center for Infectious Disease"/>
            <person name="Wu L."/>
            <person name="Ma J."/>
        </authorList>
    </citation>
    <scope>NUCLEOTIDE SEQUENCE [LARGE SCALE GENOMIC DNA]</scope>
    <source>
        <strain evidence="3">JCM 18952</strain>
    </source>
</reference>
<evidence type="ECO:0000313" key="2">
    <source>
        <dbReference type="EMBL" id="GAA5228099.1"/>
    </source>
</evidence>